<evidence type="ECO:0000259" key="5">
    <source>
        <dbReference type="Pfam" id="PF20703"/>
    </source>
</evidence>
<dbReference type="InterPro" id="IPR001680">
    <property type="entry name" value="WD40_rpt"/>
</dbReference>
<dbReference type="RefSeq" id="WP_005938414.1">
    <property type="nucleotide sequence ID" value="NZ_ATVK01000008.1"/>
</dbReference>
<dbReference type="Gene3D" id="2.130.10.10">
    <property type="entry name" value="YVTN repeat-like/Quinoprotein amine dehydrogenase"/>
    <property type="match status" value="4"/>
</dbReference>
<evidence type="ECO:0000256" key="3">
    <source>
        <dbReference type="PROSITE-ProRule" id="PRU00221"/>
    </source>
</evidence>
<keyword evidence="1 3" id="KW-0853">WD repeat</keyword>
<dbReference type="OrthoDB" id="134501at2"/>
<dbReference type="SMART" id="SM00320">
    <property type="entry name" value="WD40"/>
    <property type="match status" value="10"/>
</dbReference>
<dbReference type="InterPro" id="IPR027417">
    <property type="entry name" value="P-loop_NTPase"/>
</dbReference>
<evidence type="ECO:0000313" key="6">
    <source>
        <dbReference type="EMBL" id="GAC57034.1"/>
    </source>
</evidence>
<keyword evidence="7" id="KW-1185">Reference proteome</keyword>
<dbReference type="EMBL" id="BANT01000015">
    <property type="protein sequence ID" value="GAC57034.1"/>
    <property type="molecule type" value="Genomic_DNA"/>
</dbReference>
<gene>
    <name evidence="6" type="ORF">GOHSU_15_00270</name>
</gene>
<keyword evidence="4" id="KW-1133">Transmembrane helix</keyword>
<dbReference type="Pfam" id="PF20703">
    <property type="entry name" value="nSTAND1"/>
    <property type="match status" value="1"/>
</dbReference>
<dbReference type="STRING" id="1121927.GOHSU_15_00270"/>
<keyword evidence="4" id="KW-0812">Transmembrane</keyword>
<protein>
    <recommendedName>
        <fullName evidence="5">Novel STAND NTPase 1 domain-containing protein</fullName>
    </recommendedName>
</protein>
<proteinExistence type="predicted"/>
<keyword evidence="2" id="KW-0677">Repeat</keyword>
<dbReference type="InterPro" id="IPR015943">
    <property type="entry name" value="WD40/YVTN_repeat-like_dom_sf"/>
</dbReference>
<organism evidence="6 7">
    <name type="scientific">Gordonia hirsuta DSM 44140 = NBRC 16056</name>
    <dbReference type="NCBI Taxonomy" id="1121927"/>
    <lineage>
        <taxon>Bacteria</taxon>
        <taxon>Bacillati</taxon>
        <taxon>Actinomycetota</taxon>
        <taxon>Actinomycetes</taxon>
        <taxon>Mycobacteriales</taxon>
        <taxon>Gordoniaceae</taxon>
        <taxon>Gordonia</taxon>
    </lineage>
</organism>
<dbReference type="InterPro" id="IPR049052">
    <property type="entry name" value="nSTAND1"/>
</dbReference>
<accession>L7L806</accession>
<evidence type="ECO:0000313" key="7">
    <source>
        <dbReference type="Proteomes" id="UP000053405"/>
    </source>
</evidence>
<keyword evidence="4" id="KW-0472">Membrane</keyword>
<dbReference type="PROSITE" id="PS50082">
    <property type="entry name" value="WD_REPEATS_2"/>
    <property type="match status" value="3"/>
</dbReference>
<dbReference type="PANTHER" id="PTHR19848">
    <property type="entry name" value="WD40 REPEAT PROTEIN"/>
    <property type="match status" value="1"/>
</dbReference>
<dbReference type="SUPFAM" id="SSF101908">
    <property type="entry name" value="Putative isomerase YbhE"/>
    <property type="match status" value="2"/>
</dbReference>
<feature type="repeat" description="WD" evidence="3">
    <location>
        <begin position="865"/>
        <end position="899"/>
    </location>
</feature>
<evidence type="ECO:0000256" key="2">
    <source>
        <dbReference type="ARBA" id="ARBA00022737"/>
    </source>
</evidence>
<dbReference type="Pfam" id="PF00400">
    <property type="entry name" value="WD40"/>
    <property type="match status" value="2"/>
</dbReference>
<dbReference type="Proteomes" id="UP000053405">
    <property type="component" value="Unassembled WGS sequence"/>
</dbReference>
<feature type="repeat" description="WD" evidence="3">
    <location>
        <begin position="1172"/>
        <end position="1213"/>
    </location>
</feature>
<evidence type="ECO:0000256" key="4">
    <source>
        <dbReference type="SAM" id="Phobius"/>
    </source>
</evidence>
<dbReference type="eggNOG" id="COG2319">
    <property type="taxonomic scope" value="Bacteria"/>
</dbReference>
<evidence type="ECO:0000256" key="1">
    <source>
        <dbReference type="ARBA" id="ARBA00022574"/>
    </source>
</evidence>
<reference evidence="6 7" key="1">
    <citation type="submission" date="2012-12" db="EMBL/GenBank/DDBJ databases">
        <title>Whole genome shotgun sequence of Gordonia hirsuta NBRC 16056.</title>
        <authorList>
            <person name="Isaki-Nakamura S."/>
            <person name="Hosoyama A."/>
            <person name="Tsuchikane K."/>
            <person name="Katsumata H."/>
            <person name="Baba S."/>
            <person name="Yamazaki S."/>
            <person name="Fujita N."/>
        </authorList>
    </citation>
    <scope>NUCLEOTIDE SEQUENCE [LARGE SCALE GENOMIC DNA]</scope>
    <source>
        <strain evidence="6 7">NBRC 16056</strain>
    </source>
</reference>
<dbReference type="SUPFAM" id="SSF52540">
    <property type="entry name" value="P-loop containing nucleoside triphosphate hydrolases"/>
    <property type="match status" value="1"/>
</dbReference>
<feature type="repeat" description="WD" evidence="3">
    <location>
        <begin position="782"/>
        <end position="814"/>
    </location>
</feature>
<feature type="transmembrane region" description="Helical" evidence="4">
    <location>
        <begin position="549"/>
        <end position="575"/>
    </location>
</feature>
<comment type="caution">
    <text evidence="6">The sequence shown here is derived from an EMBL/GenBank/DDBJ whole genome shotgun (WGS) entry which is preliminary data.</text>
</comment>
<dbReference type="PANTHER" id="PTHR19848:SF8">
    <property type="entry name" value="F-BOX AND WD REPEAT DOMAIN CONTAINING 7"/>
    <property type="match status" value="1"/>
</dbReference>
<feature type="domain" description="Novel STAND NTPase 1" evidence="5">
    <location>
        <begin position="102"/>
        <end position="492"/>
    </location>
</feature>
<name>L7L806_9ACTN</name>
<dbReference type="PROSITE" id="PS50294">
    <property type="entry name" value="WD_REPEATS_REGION"/>
    <property type="match status" value="1"/>
</dbReference>
<sequence>MVAVKTPDAVHTREDLGTALTELRLTGDLSVREVAAEADALLGTVAGWFAGQHAPTRASREMFERVLAVCGVTEKAEQEQWWAAVERTGRRRGRRRTPTPAPYRGFDAFTVEDHDRFFGRDDVVARAVNLVQRQSAARRADLAEDPNADPLRRAVVMVGASGAGKSSLVRAGLLPLTADGEALAGMSAVLLVPGDQPLAALEAALTELRAAGGGSPADAAAGGSESTAGLLVIDQFEELWTQSSAQTRREFLVGLTTGLAGLPVVPVITLRADFYAQATEFGGLAEAFAEAQVVMPRMTEAELREVIVRPAEAAGAAVDDELVGMLLADLAAPGSGGRVDAGVLPLLSHALRATWEASDGRRLTVGDYVKTGRIGGAVEQTAEEVFAELPADEQEIAREVLLALVNVDEDTVTRRPLYLDELAGGPADRVVETFADARLLTVEASRVQVTHEALLTAWPRLTGWIDADRERLLLRRRLRALAEPWEADGRPDDLLPGRVRLEMFAPLDEDDDSEAVIDRSGREYLEAGRAQVAADVQAERRRARQLRRFAWSAAAFGLVAVLAAVAAVVAGANAVQQRNDAERSRNETLSRQLAIQAGQMAPRDPLLAGQLAMIAYRQAPTVEARSVLIDTLADGVPNRFSGDGGSLLLARAGSLIAAASNSGQVRLFRVSADGIEEQIADFRGAEGAETYLGGVALSPDGSRLLLGGHGRIDVWDITDPQQPRRQGAVPGVRGDANALTMSPDGQYLAAAELGAGLQVWRAAGDGWLPVRVDGPVGDLAGAVAFSPDSRALASSTVNQQIDLWDVAGDTLTPTGQIGLGWRDNQLAQGLVYTPDGTRLIAALRSRSVDVFDVADPAAPRQVEQLTGHTSYVSAVALSEDGRSLVSTGADNTIRLYRLDDPGAAPRVMPTAANSSSVLMVGDRVIAASDDGRVQDWPPATERTVVGRKTVFQIPVDEAAGRLLAADTEIDGRITQWTMGSGGLQRAGPDLLPPPGTVFSGAVVQSPDGRSAALGSVSGTVYFADYSDPGHPALVGSLAGHPGLNETVAYSPETGLVITGGTDQRILTIMDASDLRAPRMVGTFDPGSGVWWASLSPDGRRAAVATNAGQVRLLDLSDPAAPRAFPNPLDFDGSALAVRFDASGDRLVATSEDKTVAVADISDPERPRRIATMSGPAGQLYSAAFSPDGTRVVAGGGNSEIWVWRLTDTGAIDEVVLRSFPGTVFDVRFVDDDRILAAGEGGLVEAWQLDPAGLVAHECARPGDQISETEWATYVPGVAFNPPC</sequence>